<organism evidence="3">
    <name type="scientific">Oscillatoriales cyanobacterium SpSt-418</name>
    <dbReference type="NCBI Taxonomy" id="2282169"/>
    <lineage>
        <taxon>Bacteria</taxon>
        <taxon>Bacillati</taxon>
        <taxon>Cyanobacteriota</taxon>
        <taxon>Cyanophyceae</taxon>
        <taxon>Oscillatoriophycideae</taxon>
        <taxon>Oscillatoriales</taxon>
    </lineage>
</organism>
<gene>
    <name evidence="3" type="ORF">ENR64_19295</name>
</gene>
<dbReference type="InterPro" id="IPR011989">
    <property type="entry name" value="ARM-like"/>
</dbReference>
<dbReference type="InterPro" id="IPR016024">
    <property type="entry name" value="ARM-type_fold"/>
</dbReference>
<dbReference type="PANTHER" id="PTHR12697:SF39">
    <property type="entry name" value="SLR1687 PROTEIN"/>
    <property type="match status" value="1"/>
</dbReference>
<dbReference type="PANTHER" id="PTHR12697">
    <property type="entry name" value="PBS LYASE HEAT-LIKE PROTEIN"/>
    <property type="match status" value="1"/>
</dbReference>
<protein>
    <submittedName>
        <fullName evidence="3">HEAT repeat domain-containing protein</fullName>
    </submittedName>
</protein>
<dbReference type="Pfam" id="PF13646">
    <property type="entry name" value="HEAT_2"/>
    <property type="match status" value="2"/>
</dbReference>
<evidence type="ECO:0000256" key="2">
    <source>
        <dbReference type="ARBA" id="ARBA00022738"/>
    </source>
</evidence>
<dbReference type="GO" id="GO:0030089">
    <property type="term" value="C:phycobilisome"/>
    <property type="evidence" value="ECO:0007669"/>
    <property type="project" value="UniProtKB-KW"/>
</dbReference>
<comment type="caution">
    <text evidence="3">The sequence shown here is derived from an EMBL/GenBank/DDBJ whole genome shotgun (WGS) entry which is preliminary data.</text>
</comment>
<keyword evidence="1" id="KW-0042">Antenna complex</keyword>
<dbReference type="InterPro" id="IPR004155">
    <property type="entry name" value="PBS_lyase_HEAT"/>
</dbReference>
<dbReference type="SUPFAM" id="SSF48371">
    <property type="entry name" value="ARM repeat"/>
    <property type="match status" value="1"/>
</dbReference>
<dbReference type="EMBL" id="DSRU01000276">
    <property type="protein sequence ID" value="HFM99855.1"/>
    <property type="molecule type" value="Genomic_DNA"/>
</dbReference>
<sequence length="218" mass="23735">MSITPESVEALLKSEDFGDRLRAVNQLRQLEPATAFSLIQTAIADGNPRVRYAAVSQLSSLGQQNVALAEQILRDRLHDEETDVQAAAADSIGALKLTNAYEDLQALYNNSSEWLVRFSIVAALGELGDHRAFELLEDALNSDNELLQTAAIGSLGELGDERAIDLLTPFAGNPDWQIRYRLAQAFSGFKGDRAQAVLTQLAQDSVEQVAQEAQSHLA</sequence>
<dbReference type="SMART" id="SM00567">
    <property type="entry name" value="EZ_HEAT"/>
    <property type="match status" value="6"/>
</dbReference>
<reference evidence="3" key="1">
    <citation type="journal article" date="2020" name="mSystems">
        <title>Genome- and Community-Level Interaction Insights into Carbon Utilization and Element Cycling Functions of Hydrothermarchaeota in Hydrothermal Sediment.</title>
        <authorList>
            <person name="Zhou Z."/>
            <person name="Liu Y."/>
            <person name="Xu W."/>
            <person name="Pan J."/>
            <person name="Luo Z.H."/>
            <person name="Li M."/>
        </authorList>
    </citation>
    <scope>NUCLEOTIDE SEQUENCE [LARGE SCALE GENOMIC DNA]</scope>
    <source>
        <strain evidence="3">SpSt-418</strain>
    </source>
</reference>
<dbReference type="NCBIfam" id="NF045915">
    <property type="entry name" value="PhycobilmeDegNblB"/>
    <property type="match status" value="1"/>
</dbReference>
<proteinExistence type="predicted"/>
<evidence type="ECO:0000256" key="1">
    <source>
        <dbReference type="ARBA" id="ARBA00022549"/>
    </source>
</evidence>
<dbReference type="GO" id="GO:0016491">
    <property type="term" value="F:oxidoreductase activity"/>
    <property type="evidence" value="ECO:0007669"/>
    <property type="project" value="TreeGrafter"/>
</dbReference>
<accession>A0A7C3PHA5</accession>
<name>A0A7C3PHA5_9CYAN</name>
<dbReference type="AlphaFoldDB" id="A0A7C3PHA5"/>
<evidence type="ECO:0000313" key="3">
    <source>
        <dbReference type="EMBL" id="HFM99855.1"/>
    </source>
</evidence>
<dbReference type="Gene3D" id="1.25.10.10">
    <property type="entry name" value="Leucine-rich Repeat Variant"/>
    <property type="match status" value="2"/>
</dbReference>
<keyword evidence="2" id="KW-0605">Phycobilisome</keyword>